<dbReference type="Pfam" id="PF13469">
    <property type="entry name" value="Sulfotransfer_3"/>
    <property type="match status" value="1"/>
</dbReference>
<dbReference type="EMBL" id="FNJI01000027">
    <property type="protein sequence ID" value="SDP58441.1"/>
    <property type="molecule type" value="Genomic_DNA"/>
</dbReference>
<dbReference type="Pfam" id="PF13692">
    <property type="entry name" value="Glyco_trans_1_4"/>
    <property type="match status" value="1"/>
</dbReference>
<keyword evidence="1" id="KW-0328">Glycosyltransferase</keyword>
<organism evidence="3 4">
    <name type="scientific">Desulforhopalus singaporensis</name>
    <dbReference type="NCBI Taxonomy" id="91360"/>
    <lineage>
        <taxon>Bacteria</taxon>
        <taxon>Pseudomonadati</taxon>
        <taxon>Thermodesulfobacteriota</taxon>
        <taxon>Desulfobulbia</taxon>
        <taxon>Desulfobulbales</taxon>
        <taxon>Desulfocapsaceae</taxon>
        <taxon>Desulforhopalus</taxon>
    </lineage>
</organism>
<dbReference type="Pfam" id="PF05045">
    <property type="entry name" value="RgpF"/>
    <property type="match status" value="1"/>
</dbReference>
<keyword evidence="2" id="KW-0808">Transferase</keyword>
<dbReference type="GO" id="GO:0016757">
    <property type="term" value="F:glycosyltransferase activity"/>
    <property type="evidence" value="ECO:0007669"/>
    <property type="project" value="UniProtKB-KW"/>
</dbReference>
<dbReference type="InterPro" id="IPR007739">
    <property type="entry name" value="RgpF"/>
</dbReference>
<evidence type="ECO:0000313" key="3">
    <source>
        <dbReference type="EMBL" id="SDP58441.1"/>
    </source>
</evidence>
<dbReference type="SUPFAM" id="SSF53756">
    <property type="entry name" value="UDP-Glycosyltransferase/glycogen phosphorylase"/>
    <property type="match status" value="1"/>
</dbReference>
<dbReference type="PANTHER" id="PTHR12526">
    <property type="entry name" value="GLYCOSYLTRANSFERASE"/>
    <property type="match status" value="1"/>
</dbReference>
<dbReference type="STRING" id="91360.SAMN05660330_03269"/>
<evidence type="ECO:0000313" key="4">
    <source>
        <dbReference type="Proteomes" id="UP000199073"/>
    </source>
</evidence>
<dbReference type="OrthoDB" id="9816424at2"/>
<dbReference type="Gene3D" id="3.40.50.2000">
    <property type="entry name" value="Glycogen Phosphorylase B"/>
    <property type="match status" value="1"/>
</dbReference>
<evidence type="ECO:0000256" key="1">
    <source>
        <dbReference type="ARBA" id="ARBA00022676"/>
    </source>
</evidence>
<evidence type="ECO:0000256" key="2">
    <source>
        <dbReference type="ARBA" id="ARBA00022679"/>
    </source>
</evidence>
<proteinExistence type="predicted"/>
<name>A0A1H0TX29_9BACT</name>
<dbReference type="PANTHER" id="PTHR12526:SF629">
    <property type="entry name" value="TEICHURONIC ACID BIOSYNTHESIS GLYCOSYLTRANSFERASE TUAH-RELATED"/>
    <property type="match status" value="1"/>
</dbReference>
<keyword evidence="4" id="KW-1185">Reference proteome</keyword>
<dbReference type="RefSeq" id="WP_092224753.1">
    <property type="nucleotide sequence ID" value="NZ_FNJI01000027.1"/>
</dbReference>
<sequence>MSFLKSNKAVIVLGMHRSGTSALTAGLTALGFNFGHLAEHKSIENPKGYFENQGVVQLNERILNHLGYSWSNPFVIGIGDLAEITDQFYVEASNLLQSNYQDCPLWGIKDPRVSLLLPFWKRVVRETFNDTEVYYVHALRSPVEVAESLRVRSEKFQQFLCGDTEQSLLLWFAYHFHALKNVKGEQNILVSFEDLLNDPAKQLKRLSAFLGVCPDPTSVDEYCDSFLEKKLKHHSSLSIAIKEDYRDYLFIDDFFRNLLGLTASNSFGSSQIKSIVSDLPDLRYLHTCARVGGAVFQDLDSARRQLQATIKEAEVLARQVQYTDEMEQHVSGLESKLGNSENQLHETVSKLKASRLEHAIIKAEHERVVNGTVYRFVAAAGNAVKKNSVFSWILERLLGRKNYWSTSGALRLINASNSFDRKYYCDHTPGVAEKGVDPVRHFLTQGWKQGVRPNRFFDPLYYIEAYPDVAATGLNPLVHYIIAGEREGRRTEDSASDTTTHKQISVSDRQQNFDPEFYQKAYSDVGGSDPYYHYLHYGKKEGRLANAAQQHACVGVDKLAKNRKTVIVVTHDASRTGGPMLTLKIIEQLKKRFNIIGILLHGGELVEEYKNKCDVTIGVPESGTEYLIGAIVGQVAAHTAVSFAIANTIESRYVLPVLAKIFIPALCLIHEFASYVRPVGAIAEANLWAARLIFSTEIVYKNAVEHCPDVAGDQPLILPQGRSAQPLDRNRDELQQEGTRVKNLMRPGSDPEGTVVVLGGGTVELRKGVDLFISCAAAILQRYPEKAFRFVWAGKGFVPDTDTDYSVYLNDQIVRSGLQDHVVFLGELKDVTLAYELADLYFLSSRLDPLPNSAIDAMFYRLPVVCFANTTGIAEILKKKKLTRECVVSYLNVEQAADVCGRLCFDPDYRKLVGMSVEELAMSTFDMETYVESLVRIGEKCEIEARREEQDCRCIREEKAMDPDFYNSPFGKKKSLEECAVHFVKSWRDGNGSRKPFPGFHPGIYLQHHGVSPGGNPLADFLRQGRPAGPWLTEIIRPDFQGPQDFGNFTEKAALHIHVFYDDLFETIWSTLSALDFPLDLLLSVVSPSVAAKLAGVTAGYTNGRVDIRVVPNRGRDIGPLLTEFNRKIVENYSIIGHLHTKKTLDISESAVGRIWFEFLLENLLGIKKQMARIIVGRMANDPSIGLVFPDDPHAVGWDENKKIASEMAGKIGISAGMDRCFNFPVGTMFWARTDAIMPLFQQNFTWDCYPREPLPYDGTMLHALERILPFVVKQTGYRSVVTHVPGVTR</sequence>
<dbReference type="SUPFAM" id="SSF52540">
    <property type="entry name" value="P-loop containing nucleoside triphosphate hydrolases"/>
    <property type="match status" value="1"/>
</dbReference>
<dbReference type="Proteomes" id="UP000199073">
    <property type="component" value="Unassembled WGS sequence"/>
</dbReference>
<reference evidence="3 4" key="1">
    <citation type="submission" date="2016-10" db="EMBL/GenBank/DDBJ databases">
        <authorList>
            <person name="de Groot N.N."/>
        </authorList>
    </citation>
    <scope>NUCLEOTIDE SEQUENCE [LARGE SCALE GENOMIC DNA]</scope>
    <source>
        <strain evidence="3 4">DSM 12130</strain>
    </source>
</reference>
<protein>
    <submittedName>
        <fullName evidence="3">Uncharacterized protein</fullName>
    </submittedName>
</protein>
<accession>A0A1H0TX29</accession>
<gene>
    <name evidence="3" type="ORF">SAMN05660330_03269</name>
</gene>
<dbReference type="InterPro" id="IPR027417">
    <property type="entry name" value="P-loop_NTPase"/>
</dbReference>
<dbReference type="Gene3D" id="3.40.50.300">
    <property type="entry name" value="P-loop containing nucleotide triphosphate hydrolases"/>
    <property type="match status" value="1"/>
</dbReference>